<dbReference type="SUPFAM" id="SSF48264">
    <property type="entry name" value="Cytochrome P450"/>
    <property type="match status" value="1"/>
</dbReference>
<comment type="similarity">
    <text evidence="2 6">Belongs to the cytochrome P450 family.</text>
</comment>
<comment type="cofactor">
    <cofactor evidence="1 5">
        <name>heme</name>
        <dbReference type="ChEBI" id="CHEBI:30413"/>
    </cofactor>
</comment>
<dbReference type="EMBL" id="JACHJQ010000010">
    <property type="protein sequence ID" value="MBB4911626.1"/>
    <property type="molecule type" value="Genomic_DNA"/>
</dbReference>
<accession>A0A7W7VIK3</accession>
<reference evidence="7 8" key="1">
    <citation type="submission" date="2020-08" db="EMBL/GenBank/DDBJ databases">
        <title>Genomic Encyclopedia of Type Strains, Phase III (KMG-III): the genomes of soil and plant-associated and newly described type strains.</title>
        <authorList>
            <person name="Whitman W."/>
        </authorList>
    </citation>
    <scope>NUCLEOTIDE SEQUENCE [LARGE SCALE GENOMIC DNA]</scope>
    <source>
        <strain evidence="7 8">CECT 8960</strain>
    </source>
</reference>
<keyword evidence="5 6" id="KW-0349">Heme</keyword>
<evidence type="ECO:0000256" key="1">
    <source>
        <dbReference type="ARBA" id="ARBA00001971"/>
    </source>
</evidence>
<organism evidence="7 8">
    <name type="scientific">Actinophytocola algeriensis</name>
    <dbReference type="NCBI Taxonomy" id="1768010"/>
    <lineage>
        <taxon>Bacteria</taxon>
        <taxon>Bacillati</taxon>
        <taxon>Actinomycetota</taxon>
        <taxon>Actinomycetes</taxon>
        <taxon>Pseudonocardiales</taxon>
        <taxon>Pseudonocardiaceae</taxon>
    </lineage>
</organism>
<name>A0A7W7VIK3_9PSEU</name>
<dbReference type="GO" id="GO:0016705">
    <property type="term" value="F:oxidoreductase activity, acting on paired donors, with incorporation or reduction of molecular oxygen"/>
    <property type="evidence" value="ECO:0007669"/>
    <property type="project" value="InterPro"/>
</dbReference>
<keyword evidence="4 5" id="KW-0408">Iron</keyword>
<dbReference type="InterPro" id="IPR017972">
    <property type="entry name" value="Cyt_P450_CS"/>
</dbReference>
<dbReference type="AlphaFoldDB" id="A0A7W7VIK3"/>
<sequence length="459" mass="51547">MTDQLPTYRRRPARDRFYGWRPEINHPEPGPGEQFPPGPRAPIAVQSLRTWAARNTYWPKMQQQYGDTFTLRVAPIGRIVIVCRPEDVRTAALGSPEMFPIGENNLLFEPLVGRGSVLALDGAAHRVERKRMVPPFHGKRIAAVVSTMERLAEDEVASWPVGSTFTLVECMRRLTLKVIIRVVMGVEEPGRVADLSAALGRVLDVRTLDLLMWIWPRLTGFGPWRKAIAGMQLADDLLFEEIARARRDPGRAERPDVLAMLLDGSPDDELVRVELLTLLLGGHETTAVAASWMFERLLRHPAALARTREGLDDPRDEYRTAVIKETLRLRQLSYNLGRRLSAPTELGGYTLPAGTFVWPSIAAAHTDRATWGADAAAFRPERWLEPDPPSRAFLPFGGGAHRCLGALFAETEMDVILRTVLRNVDLRPDRMQDEKPVMRHVVQVPERGARGRVVRRLGS</sequence>
<keyword evidence="8" id="KW-1185">Reference proteome</keyword>
<protein>
    <recommendedName>
        <fullName evidence="9">Cytochrome P450</fullName>
    </recommendedName>
</protein>
<dbReference type="PANTHER" id="PTHR24305">
    <property type="entry name" value="CYTOCHROME P450"/>
    <property type="match status" value="1"/>
</dbReference>
<evidence type="ECO:0008006" key="9">
    <source>
        <dbReference type="Google" id="ProtNLM"/>
    </source>
</evidence>
<keyword evidence="6" id="KW-0503">Monooxygenase</keyword>
<dbReference type="Proteomes" id="UP000520767">
    <property type="component" value="Unassembled WGS sequence"/>
</dbReference>
<dbReference type="PANTHER" id="PTHR24305:SF166">
    <property type="entry name" value="CYTOCHROME P450 12A4, MITOCHONDRIAL-RELATED"/>
    <property type="match status" value="1"/>
</dbReference>
<evidence type="ECO:0000256" key="2">
    <source>
        <dbReference type="ARBA" id="ARBA00010617"/>
    </source>
</evidence>
<dbReference type="GO" id="GO:0005506">
    <property type="term" value="F:iron ion binding"/>
    <property type="evidence" value="ECO:0007669"/>
    <property type="project" value="InterPro"/>
</dbReference>
<dbReference type="CDD" id="cd11053">
    <property type="entry name" value="CYP110-like"/>
    <property type="match status" value="1"/>
</dbReference>
<evidence type="ECO:0000313" key="8">
    <source>
        <dbReference type="Proteomes" id="UP000520767"/>
    </source>
</evidence>
<dbReference type="GO" id="GO:0020037">
    <property type="term" value="F:heme binding"/>
    <property type="evidence" value="ECO:0007669"/>
    <property type="project" value="InterPro"/>
</dbReference>
<dbReference type="PROSITE" id="PS00086">
    <property type="entry name" value="CYTOCHROME_P450"/>
    <property type="match status" value="1"/>
</dbReference>
<evidence type="ECO:0000256" key="5">
    <source>
        <dbReference type="PIRSR" id="PIRSR602403-1"/>
    </source>
</evidence>
<dbReference type="Pfam" id="PF00067">
    <property type="entry name" value="p450"/>
    <property type="match status" value="1"/>
</dbReference>
<evidence type="ECO:0000256" key="6">
    <source>
        <dbReference type="RuleBase" id="RU000461"/>
    </source>
</evidence>
<dbReference type="GO" id="GO:0004497">
    <property type="term" value="F:monooxygenase activity"/>
    <property type="evidence" value="ECO:0007669"/>
    <property type="project" value="UniProtKB-KW"/>
</dbReference>
<dbReference type="InterPro" id="IPR001128">
    <property type="entry name" value="Cyt_P450"/>
</dbReference>
<keyword evidence="3 5" id="KW-0479">Metal-binding</keyword>
<dbReference type="InterPro" id="IPR050121">
    <property type="entry name" value="Cytochrome_P450_monoxygenase"/>
</dbReference>
<dbReference type="PRINTS" id="PR00385">
    <property type="entry name" value="P450"/>
</dbReference>
<dbReference type="InterPro" id="IPR036396">
    <property type="entry name" value="Cyt_P450_sf"/>
</dbReference>
<dbReference type="PRINTS" id="PR00465">
    <property type="entry name" value="EP450IV"/>
</dbReference>
<dbReference type="RefSeq" id="WP_184815633.1">
    <property type="nucleotide sequence ID" value="NZ_JACHJQ010000010.1"/>
</dbReference>
<evidence type="ECO:0000256" key="3">
    <source>
        <dbReference type="ARBA" id="ARBA00022723"/>
    </source>
</evidence>
<evidence type="ECO:0000313" key="7">
    <source>
        <dbReference type="EMBL" id="MBB4911626.1"/>
    </source>
</evidence>
<gene>
    <name evidence="7" type="ORF">FHR82_007896</name>
</gene>
<evidence type="ECO:0000256" key="4">
    <source>
        <dbReference type="ARBA" id="ARBA00023004"/>
    </source>
</evidence>
<feature type="binding site" description="axial binding residue" evidence="5">
    <location>
        <position position="403"/>
    </location>
    <ligand>
        <name>heme</name>
        <dbReference type="ChEBI" id="CHEBI:30413"/>
    </ligand>
    <ligandPart>
        <name>Fe</name>
        <dbReference type="ChEBI" id="CHEBI:18248"/>
    </ligandPart>
</feature>
<dbReference type="Gene3D" id="1.10.630.10">
    <property type="entry name" value="Cytochrome P450"/>
    <property type="match status" value="1"/>
</dbReference>
<comment type="caution">
    <text evidence="7">The sequence shown here is derived from an EMBL/GenBank/DDBJ whole genome shotgun (WGS) entry which is preliminary data.</text>
</comment>
<keyword evidence="6" id="KW-0560">Oxidoreductase</keyword>
<proteinExistence type="inferred from homology"/>
<dbReference type="InterPro" id="IPR002403">
    <property type="entry name" value="Cyt_P450_E_grp-IV"/>
</dbReference>